<accession>A0A8S3ZKN8</accession>
<comment type="caution">
    <text evidence="7">The sequence shown here is derived from an EMBL/GenBank/DDBJ whole genome shotgun (WGS) entry which is preliminary data.</text>
</comment>
<sequence>MADFNVTKPIDTRTNTELVNATKSRAIVSNEVLYYFLLFNLWGVGQGVCLFGIMTNILNIIVFVKQGVKDTVNISLLGLATSDLGSQITLCYANISFCPPFMALDLPFVPNDLMYIISWCHIMFTRISTWITAYITLERCLCVTAPLRVKNVFTPKRTVFYLQFVYIIMLASVLPCFYTTRPAIVFDPVRNITLLGITFLENRETIESITFTTNNAIPTIALCLVVICTIILVSTLRQKSKWRRQATTSNVVKMVVLISAIFIICYFPGTVVFIYMLTDQDMRIDGVRRNPEICYLL</sequence>
<keyword evidence="8" id="KW-1185">Reference proteome</keyword>
<dbReference type="PANTHER" id="PTHR46641">
    <property type="entry name" value="FMRFAMIDE RECEPTOR-RELATED"/>
    <property type="match status" value="1"/>
</dbReference>
<dbReference type="InterPro" id="IPR000276">
    <property type="entry name" value="GPCR_Rhodpsn"/>
</dbReference>
<dbReference type="Pfam" id="PF00001">
    <property type="entry name" value="7tm_1"/>
    <property type="match status" value="1"/>
</dbReference>
<dbReference type="PROSITE" id="PS50262">
    <property type="entry name" value="G_PROTEIN_RECEP_F1_2"/>
    <property type="match status" value="1"/>
</dbReference>
<evidence type="ECO:0000256" key="3">
    <source>
        <dbReference type="ARBA" id="ARBA00022989"/>
    </source>
</evidence>
<protein>
    <recommendedName>
        <fullName evidence="6">G-protein coupled receptors family 1 profile domain-containing protein</fullName>
    </recommendedName>
</protein>
<dbReference type="AlphaFoldDB" id="A0A8S3ZKN8"/>
<evidence type="ECO:0000256" key="4">
    <source>
        <dbReference type="ARBA" id="ARBA00023136"/>
    </source>
</evidence>
<keyword evidence="2 5" id="KW-0812">Transmembrane</keyword>
<evidence type="ECO:0000256" key="5">
    <source>
        <dbReference type="SAM" id="Phobius"/>
    </source>
</evidence>
<dbReference type="PANTHER" id="PTHR46641:SF2">
    <property type="entry name" value="FMRFAMIDE RECEPTOR"/>
    <property type="match status" value="1"/>
</dbReference>
<dbReference type="SUPFAM" id="SSF81321">
    <property type="entry name" value="Family A G protein-coupled receptor-like"/>
    <property type="match status" value="1"/>
</dbReference>
<evidence type="ECO:0000313" key="7">
    <source>
        <dbReference type="EMBL" id="CAG5128588.1"/>
    </source>
</evidence>
<feature type="domain" description="G-protein coupled receptors family 1 profile" evidence="6">
    <location>
        <begin position="55"/>
        <end position="297"/>
    </location>
</feature>
<proteinExistence type="predicted"/>
<feature type="non-terminal residue" evidence="7">
    <location>
        <position position="1"/>
    </location>
</feature>
<comment type="subcellular location">
    <subcellularLocation>
        <location evidence="1">Membrane</location>
    </subcellularLocation>
</comment>
<dbReference type="EMBL" id="CAJHNH020003124">
    <property type="protein sequence ID" value="CAG5128588.1"/>
    <property type="molecule type" value="Genomic_DNA"/>
</dbReference>
<dbReference type="Gene3D" id="1.20.1070.10">
    <property type="entry name" value="Rhodopsin 7-helix transmembrane proteins"/>
    <property type="match status" value="1"/>
</dbReference>
<evidence type="ECO:0000259" key="6">
    <source>
        <dbReference type="PROSITE" id="PS50262"/>
    </source>
</evidence>
<evidence type="ECO:0000313" key="8">
    <source>
        <dbReference type="Proteomes" id="UP000678393"/>
    </source>
</evidence>
<dbReference type="OrthoDB" id="6100743at2759"/>
<keyword evidence="4 5" id="KW-0472">Membrane</keyword>
<feature type="transmembrane region" description="Helical" evidence="5">
    <location>
        <begin position="254"/>
        <end position="277"/>
    </location>
</feature>
<organism evidence="7 8">
    <name type="scientific">Candidula unifasciata</name>
    <dbReference type="NCBI Taxonomy" id="100452"/>
    <lineage>
        <taxon>Eukaryota</taxon>
        <taxon>Metazoa</taxon>
        <taxon>Spiralia</taxon>
        <taxon>Lophotrochozoa</taxon>
        <taxon>Mollusca</taxon>
        <taxon>Gastropoda</taxon>
        <taxon>Heterobranchia</taxon>
        <taxon>Euthyneura</taxon>
        <taxon>Panpulmonata</taxon>
        <taxon>Eupulmonata</taxon>
        <taxon>Stylommatophora</taxon>
        <taxon>Helicina</taxon>
        <taxon>Helicoidea</taxon>
        <taxon>Geomitridae</taxon>
        <taxon>Candidula</taxon>
    </lineage>
</organism>
<feature type="transmembrane region" description="Helical" evidence="5">
    <location>
        <begin position="33"/>
        <end position="64"/>
    </location>
</feature>
<evidence type="ECO:0000256" key="2">
    <source>
        <dbReference type="ARBA" id="ARBA00022692"/>
    </source>
</evidence>
<feature type="transmembrane region" description="Helical" evidence="5">
    <location>
        <begin position="216"/>
        <end position="233"/>
    </location>
</feature>
<feature type="transmembrane region" description="Helical" evidence="5">
    <location>
        <begin position="115"/>
        <end position="137"/>
    </location>
</feature>
<name>A0A8S3ZKN8_9EUPU</name>
<evidence type="ECO:0000256" key="1">
    <source>
        <dbReference type="ARBA" id="ARBA00004370"/>
    </source>
</evidence>
<reference evidence="7" key="1">
    <citation type="submission" date="2021-04" db="EMBL/GenBank/DDBJ databases">
        <authorList>
            <consortium name="Molecular Ecology Group"/>
        </authorList>
    </citation>
    <scope>NUCLEOTIDE SEQUENCE</scope>
</reference>
<dbReference type="InterPro" id="IPR052954">
    <property type="entry name" value="GPCR-Ligand_Int"/>
</dbReference>
<gene>
    <name evidence="7" type="ORF">CUNI_LOCUS14146</name>
</gene>
<feature type="transmembrane region" description="Helical" evidence="5">
    <location>
        <begin position="158"/>
        <end position="180"/>
    </location>
</feature>
<dbReference type="InterPro" id="IPR017452">
    <property type="entry name" value="GPCR_Rhodpsn_7TM"/>
</dbReference>
<dbReference type="GO" id="GO:0016020">
    <property type="term" value="C:membrane"/>
    <property type="evidence" value="ECO:0007669"/>
    <property type="project" value="UniProtKB-SubCell"/>
</dbReference>
<dbReference type="Proteomes" id="UP000678393">
    <property type="component" value="Unassembled WGS sequence"/>
</dbReference>
<dbReference type="GO" id="GO:0004930">
    <property type="term" value="F:G protein-coupled receptor activity"/>
    <property type="evidence" value="ECO:0007669"/>
    <property type="project" value="InterPro"/>
</dbReference>
<keyword evidence="3 5" id="KW-1133">Transmembrane helix</keyword>